<dbReference type="AlphaFoldDB" id="A0A4P6JRU7"/>
<dbReference type="KEGG" id="kbs:EPA93_20225"/>
<proteinExistence type="predicted"/>
<reference evidence="2 3" key="1">
    <citation type="submission" date="2019-01" db="EMBL/GenBank/DDBJ databases">
        <title>Ktedonosporobacter rubrisoli SCAWS-G2.</title>
        <authorList>
            <person name="Huang Y."/>
            <person name="Yan B."/>
        </authorList>
    </citation>
    <scope>NUCLEOTIDE SEQUENCE [LARGE SCALE GENOMIC DNA]</scope>
    <source>
        <strain evidence="2 3">SCAWS-G2</strain>
    </source>
</reference>
<dbReference type="EMBL" id="CP035758">
    <property type="protein sequence ID" value="QBD78199.1"/>
    <property type="molecule type" value="Genomic_DNA"/>
</dbReference>
<name>A0A4P6JRU7_KTERU</name>
<dbReference type="Proteomes" id="UP000290365">
    <property type="component" value="Chromosome"/>
</dbReference>
<organism evidence="2 3">
    <name type="scientific">Ktedonosporobacter rubrisoli</name>
    <dbReference type="NCBI Taxonomy" id="2509675"/>
    <lineage>
        <taxon>Bacteria</taxon>
        <taxon>Bacillati</taxon>
        <taxon>Chloroflexota</taxon>
        <taxon>Ktedonobacteria</taxon>
        <taxon>Ktedonobacterales</taxon>
        <taxon>Ktedonosporobacteraceae</taxon>
        <taxon>Ktedonosporobacter</taxon>
    </lineage>
</organism>
<sequence>MGSDGSCGFSGRSSSSSSPSSSSYSSSYSSSSFSASNVVGVGGGGGGETIWGAGARCEVRPLPAPPFKRFPHILQNSASMRIILSHCGQVVSCCLCLINCMKLHIPLDKL</sequence>
<feature type="region of interest" description="Disordered" evidence="1">
    <location>
        <begin position="1"/>
        <end position="34"/>
    </location>
</feature>
<accession>A0A4P6JRU7</accession>
<evidence type="ECO:0000313" key="2">
    <source>
        <dbReference type="EMBL" id="QBD78199.1"/>
    </source>
</evidence>
<keyword evidence="3" id="KW-1185">Reference proteome</keyword>
<gene>
    <name evidence="2" type="ORF">EPA93_20225</name>
</gene>
<evidence type="ECO:0000313" key="3">
    <source>
        <dbReference type="Proteomes" id="UP000290365"/>
    </source>
</evidence>
<evidence type="ECO:0000256" key="1">
    <source>
        <dbReference type="SAM" id="MobiDB-lite"/>
    </source>
</evidence>
<protein>
    <submittedName>
        <fullName evidence="2">Uncharacterized protein</fullName>
    </submittedName>
</protein>